<dbReference type="PANTHER" id="PTHR32305">
    <property type="match status" value="1"/>
</dbReference>
<evidence type="ECO:0000259" key="4">
    <source>
        <dbReference type="Pfam" id="PF20148"/>
    </source>
</evidence>
<dbReference type="Pfam" id="PF25023">
    <property type="entry name" value="TEN_YD-shell"/>
    <property type="match status" value="1"/>
</dbReference>
<dbReference type="InterPro" id="IPR031325">
    <property type="entry name" value="RHS_repeat"/>
</dbReference>
<dbReference type="Pfam" id="PF05593">
    <property type="entry name" value="RHS_repeat"/>
    <property type="match status" value="4"/>
</dbReference>
<evidence type="ECO:0000313" key="6">
    <source>
        <dbReference type="EMBL" id="MDT7520485.1"/>
    </source>
</evidence>
<feature type="compositionally biased region" description="Polar residues" evidence="2">
    <location>
        <begin position="950"/>
        <end position="962"/>
    </location>
</feature>
<dbReference type="InterPro" id="IPR022385">
    <property type="entry name" value="Rhs_assc_core"/>
</dbReference>
<sequence>MCTAKPIIPATGEKLYTHSDYTDTGPHPLSLTRTYRSRWSVSGAAGFAANPGLGQAWAHNHSSSLSVQTNAGAAGGNALLAVTSIRLTEGNGSIRLFEPVSGTNQFKDSTGSSTITATTTLGGSSLPSSYTLNLTDDDSTWQFDASGKLQSKTERNGWTTSYSYINAGVGAGQLGSITNAFGRSIQLSYNAAGQLETATLPDGQTVRYTFDSSSRIVGVGYPGNVSKTYLYEDTRWPQSVTGIIDERGTRLATVVYDAQGRAVESGYAGGADYYKVSYPATSNWSSAQITDPLGTTRTYQYGTTLGKLTVTGADKPSGSGGSDAASRVQNASGLIDSETDFAGVLTLYTWDNTRRLPLSITQAAGKPEALTTSTQWHPTLRLPVKVTVPGKTTDTSYDARGNVLSQTETDTTGGPSNGQTRTWAWTYTPSNLVATHTDPLGQVWSYATNAQGQRTSATDPLGQTTSYTYDTAGRLSSQTEPGGLVTSYAYDQRGRITSVSAAGETTRYTYTPDGQLESATLPNGYSVSYQYDAAQRLIAASDNRGNRISYTLDGMGNRIREELKDPGGTIAYATSRTINSLNRVSSITSGQGASQGTTQYGFDANGEATSQTNALNHTTSQTLDGLRRPTATTLPDNSSTQTAWSALGDITSAKDPKGITTTYQRNAWGEVLSETSPDSGTQSFVRDAAGNITSKTDALGKTTTYTRNALGQVTGITLQDGTTQTLAYNTAGHLVQMTDASGSTSYTRDALGRILQKTQTVNDNPANPSTYTTAYTYHPGGQVASIRYPSGLTVNYRQGTGAQVGQITQVDVQEPGKNQPVLPWVTNLTYTALNQPKSWNWNCLTGNGKTAASTANCDTASRSFDSNGRMTGNEFATYSYDPAGRITGITQNLWALQAAVPEVPATATTPAVPAVPASYYPVPLSWTAGYDNRDRLTSFTRPGSSISYTYDKNSNRLSGTEATTSDTDLDGDFDAADLQRTTAQTQTIANDSNRLLGWSQTNTTKRLNAKGQPVTSSTSTQVNYGLDAAGNLTSDGLRTFSYDASNRLTQVQVGDADEASKVTYLHNAAGQRVFKSEPQVAQTAPSEQELGTDFITWLKKNFGWLFAQAQQNATLGQSYVYGDGPINSYHLLGEYGNGGTTSTGRLEYIYLPTETGTAQLIGLYKNNRFYAVHTDHLGTPRSITDDTNKVVWQWAYSAFGDNKPTGILKATTNPKAALTNQPTLLQATSPSFPVNLRFPGQYWDDEAKLSYNYFRNYQPNQGRYTQPDPIGLEGGWSRFGYVVGNALWAIDPEGLAGVTPKNFGKNKSLPPPGQLPKDTQERTKQQQEQQEAGAETTKNMLCYLGLRNCEAEDNLKKARICLLSQCTTCDGQTFTAGPNANQSSAFDPKTTTCKCIQYGFDPSYQGGPPPGLTPPGR</sequence>
<feature type="region of interest" description="Disordered" evidence="2">
    <location>
        <begin position="950"/>
        <end position="970"/>
    </location>
</feature>
<dbReference type="InterPro" id="IPR050708">
    <property type="entry name" value="T6SS_VgrG/RHS"/>
</dbReference>
<comment type="caution">
    <text evidence="6">The sequence shown here is derived from an EMBL/GenBank/DDBJ whole genome shotgun (WGS) entry which is preliminary data.</text>
</comment>
<proteinExistence type="predicted"/>
<keyword evidence="7" id="KW-1185">Reference proteome</keyword>
<dbReference type="EMBL" id="JAVBIK010000001">
    <property type="protein sequence ID" value="MDT7520485.1"/>
    <property type="molecule type" value="Genomic_DNA"/>
</dbReference>
<gene>
    <name evidence="6" type="ORF">RAE19_17510</name>
</gene>
<name>A0ABU3KRQ4_9BURK</name>
<dbReference type="NCBIfam" id="TIGR01643">
    <property type="entry name" value="YD_repeat_2x"/>
    <property type="match status" value="7"/>
</dbReference>
<reference evidence="6 7" key="1">
    <citation type="submission" date="2023-08" db="EMBL/GenBank/DDBJ databases">
        <title>Rhodoferax potami sp. nov. and Rhodoferax mekongensis sp. nov., isolated from the Mekong River in Thailand.</title>
        <authorList>
            <person name="Kitikhun S."/>
            <person name="Charoenyingcharoen P."/>
            <person name="Siriarchawattana P."/>
            <person name="Likhitrattanapisal S."/>
            <person name="Nilsakha T."/>
            <person name="Chanpet A."/>
            <person name="Rattanawaree P."/>
            <person name="Ingsriswang S."/>
        </authorList>
    </citation>
    <scope>NUCLEOTIDE SEQUENCE [LARGE SCALE GENOMIC DNA]</scope>
    <source>
        <strain evidence="6 7">TBRC 17660</strain>
    </source>
</reference>
<feature type="compositionally biased region" description="Polar residues" evidence="2">
    <location>
        <begin position="630"/>
        <end position="640"/>
    </location>
</feature>
<keyword evidence="1" id="KW-0677">Repeat</keyword>
<evidence type="ECO:0000259" key="3">
    <source>
        <dbReference type="Pfam" id="PF03527"/>
    </source>
</evidence>
<evidence type="ECO:0000313" key="7">
    <source>
        <dbReference type="Proteomes" id="UP001321700"/>
    </source>
</evidence>
<dbReference type="NCBIfam" id="TIGR03696">
    <property type="entry name" value="Rhs_assc_core"/>
    <property type="match status" value="1"/>
</dbReference>
<organism evidence="6 7">
    <name type="scientific">Rhodoferax potami</name>
    <dbReference type="NCBI Taxonomy" id="3068338"/>
    <lineage>
        <taxon>Bacteria</taxon>
        <taxon>Pseudomonadati</taxon>
        <taxon>Pseudomonadota</taxon>
        <taxon>Betaproteobacteria</taxon>
        <taxon>Burkholderiales</taxon>
        <taxon>Comamonadaceae</taxon>
        <taxon>Rhodoferax</taxon>
    </lineage>
</organism>
<dbReference type="InterPro" id="IPR001826">
    <property type="entry name" value="RHS"/>
</dbReference>
<accession>A0ABU3KRQ4</accession>
<dbReference type="Pfam" id="PF03527">
    <property type="entry name" value="RHS"/>
    <property type="match status" value="1"/>
</dbReference>
<feature type="domain" description="DUF6531" evidence="4">
    <location>
        <begin position="5"/>
        <end position="70"/>
    </location>
</feature>
<evidence type="ECO:0000259" key="5">
    <source>
        <dbReference type="Pfam" id="PF25023"/>
    </source>
</evidence>
<dbReference type="InterPro" id="IPR006530">
    <property type="entry name" value="YD"/>
</dbReference>
<protein>
    <submittedName>
        <fullName evidence="6">RHS repeat-associated core domain-containing protein</fullName>
    </submittedName>
</protein>
<dbReference type="Proteomes" id="UP001321700">
    <property type="component" value="Unassembled WGS sequence"/>
</dbReference>
<feature type="region of interest" description="Disordered" evidence="2">
    <location>
        <begin position="620"/>
        <end position="640"/>
    </location>
</feature>
<feature type="domain" description="Teneurin-like YD-shell" evidence="5">
    <location>
        <begin position="463"/>
        <end position="538"/>
    </location>
</feature>
<dbReference type="PANTHER" id="PTHR32305:SF15">
    <property type="entry name" value="PROTEIN RHSA-RELATED"/>
    <property type="match status" value="1"/>
</dbReference>
<dbReference type="InterPro" id="IPR056823">
    <property type="entry name" value="TEN-like_YD-shell"/>
</dbReference>
<dbReference type="Pfam" id="PF20148">
    <property type="entry name" value="DUF6531"/>
    <property type="match status" value="1"/>
</dbReference>
<feature type="region of interest" description="Disordered" evidence="2">
    <location>
        <begin position="1299"/>
        <end position="1334"/>
    </location>
</feature>
<dbReference type="RefSeq" id="WP_313876078.1">
    <property type="nucleotide sequence ID" value="NZ_JAVBIK010000001.1"/>
</dbReference>
<dbReference type="InterPro" id="IPR045351">
    <property type="entry name" value="DUF6531"/>
</dbReference>
<evidence type="ECO:0000256" key="2">
    <source>
        <dbReference type="SAM" id="MobiDB-lite"/>
    </source>
</evidence>
<feature type="domain" description="RHS protein conserved region" evidence="3">
    <location>
        <begin position="1173"/>
        <end position="1201"/>
    </location>
</feature>
<dbReference type="Gene3D" id="2.180.10.10">
    <property type="entry name" value="RHS repeat-associated core"/>
    <property type="match status" value="3"/>
</dbReference>
<evidence type="ECO:0000256" key="1">
    <source>
        <dbReference type="ARBA" id="ARBA00022737"/>
    </source>
</evidence>